<keyword evidence="1" id="KW-0812">Transmembrane</keyword>
<feature type="transmembrane region" description="Helical" evidence="1">
    <location>
        <begin position="62"/>
        <end position="79"/>
    </location>
</feature>
<organism evidence="2 3">
    <name type="scientific">Thiohalocapsa marina</name>
    <dbReference type="NCBI Taxonomy" id="424902"/>
    <lineage>
        <taxon>Bacteria</taxon>
        <taxon>Pseudomonadati</taxon>
        <taxon>Pseudomonadota</taxon>
        <taxon>Gammaproteobacteria</taxon>
        <taxon>Chromatiales</taxon>
        <taxon>Chromatiaceae</taxon>
        <taxon>Thiohalocapsa</taxon>
    </lineage>
</organism>
<proteinExistence type="predicted"/>
<keyword evidence="3" id="KW-1185">Reference proteome</keyword>
<dbReference type="EMBL" id="VWXX01000012">
    <property type="protein sequence ID" value="KAA6185170.1"/>
    <property type="molecule type" value="Genomic_DNA"/>
</dbReference>
<dbReference type="PANTHER" id="PTHR39650:SF1">
    <property type="entry name" value="CDP-ARCHAEOL SYNTHASE"/>
    <property type="match status" value="1"/>
</dbReference>
<evidence type="ECO:0000313" key="2">
    <source>
        <dbReference type="EMBL" id="KAA6185170.1"/>
    </source>
</evidence>
<sequence>MPALNYPAIVVLLTLIVAANGMPWLLARGCIRRRFAALGAWPIDGGRLLSDGQPLLGRTKTWRGLAGALLVTPLVAMLLGCDWWLGLAVAAAAMAGDLLASFVKRRLGLASSTDAPGLDQVPEALLPALAAKAALGLGWFDLAVIVVAFLLGHLWTMRHIGGAGRSG</sequence>
<evidence type="ECO:0000256" key="1">
    <source>
        <dbReference type="SAM" id="Phobius"/>
    </source>
</evidence>
<name>A0A5M8FMC8_9GAMM</name>
<dbReference type="Pfam" id="PF01864">
    <property type="entry name" value="CarS-like"/>
    <property type="match status" value="2"/>
</dbReference>
<dbReference type="RefSeq" id="WP_150092834.1">
    <property type="nucleotide sequence ID" value="NZ_JBFUOH010000059.1"/>
</dbReference>
<dbReference type="OrthoDB" id="8850121at2"/>
<evidence type="ECO:0000313" key="3">
    <source>
        <dbReference type="Proteomes" id="UP000322981"/>
    </source>
</evidence>
<accession>A0A5M8FMC8</accession>
<comment type="caution">
    <text evidence="2">The sequence shown here is derived from an EMBL/GenBank/DDBJ whole genome shotgun (WGS) entry which is preliminary data.</text>
</comment>
<keyword evidence="1" id="KW-0472">Membrane</keyword>
<feature type="transmembrane region" description="Helical" evidence="1">
    <location>
        <begin position="6"/>
        <end position="26"/>
    </location>
</feature>
<dbReference type="InterPro" id="IPR032690">
    <property type="entry name" value="CarS"/>
</dbReference>
<gene>
    <name evidence="2" type="ORF">F2Q65_09685</name>
</gene>
<keyword evidence="1" id="KW-1133">Transmembrane helix</keyword>
<dbReference type="PANTHER" id="PTHR39650">
    <property type="entry name" value="CDP-ARCHAEOL SYNTHASE"/>
    <property type="match status" value="1"/>
</dbReference>
<feature type="transmembrane region" description="Helical" evidence="1">
    <location>
        <begin position="124"/>
        <end position="151"/>
    </location>
</feature>
<dbReference type="Proteomes" id="UP000322981">
    <property type="component" value="Unassembled WGS sequence"/>
</dbReference>
<dbReference type="AlphaFoldDB" id="A0A5M8FMC8"/>
<reference evidence="2 3" key="1">
    <citation type="submission" date="2019-09" db="EMBL/GenBank/DDBJ databases">
        <title>Whole-genome sequence of the purple sulfur bacterium Thiohalocapsa marina DSM 19078.</title>
        <authorList>
            <person name="Kyndt J.A."/>
            <person name="Meyer T.E."/>
        </authorList>
    </citation>
    <scope>NUCLEOTIDE SEQUENCE [LARGE SCALE GENOMIC DNA]</scope>
    <source>
        <strain evidence="2 3">DSM 19078</strain>
    </source>
</reference>
<protein>
    <submittedName>
        <fullName evidence="2">CDP-archaeol synthase</fullName>
    </submittedName>
</protein>